<sequence>MRTLLLLFGVIAVCVLAYDPVFVDELEDLVFTKEEKWELETLDDDDTMTRSEKQKKLDEILAKQPKVVQDRYKSLVETRKLRHQKRIEMKIEKATDPEIKEFWKEMEKIDNDMNISEDEAEMKEWELKSKLTPEQRKLL</sequence>
<gene>
    <name evidence="1" type="primary">Acey_s0001.g222</name>
    <name evidence="1" type="ORF">Y032_0001g222</name>
</gene>
<proteinExistence type="predicted"/>
<organism evidence="1 2">
    <name type="scientific">Ancylostoma ceylanicum</name>
    <dbReference type="NCBI Taxonomy" id="53326"/>
    <lineage>
        <taxon>Eukaryota</taxon>
        <taxon>Metazoa</taxon>
        <taxon>Ecdysozoa</taxon>
        <taxon>Nematoda</taxon>
        <taxon>Chromadorea</taxon>
        <taxon>Rhabditida</taxon>
        <taxon>Rhabditina</taxon>
        <taxon>Rhabditomorpha</taxon>
        <taxon>Strongyloidea</taxon>
        <taxon>Ancylostomatidae</taxon>
        <taxon>Ancylostomatinae</taxon>
        <taxon>Ancylostoma</taxon>
    </lineage>
</organism>
<dbReference type="SUPFAM" id="SSF158855">
    <property type="entry name" value="Lipase chaperone-like"/>
    <property type="match status" value="1"/>
</dbReference>
<evidence type="ECO:0000313" key="2">
    <source>
        <dbReference type="Proteomes" id="UP000024635"/>
    </source>
</evidence>
<dbReference type="EMBL" id="JARK01001337">
    <property type="protein sequence ID" value="EYC34063.1"/>
    <property type="molecule type" value="Genomic_DNA"/>
</dbReference>
<reference evidence="2" key="1">
    <citation type="journal article" date="2015" name="Nat. Genet.">
        <title>The genome and transcriptome of the zoonotic hookworm Ancylostoma ceylanicum identify infection-specific gene families.</title>
        <authorList>
            <person name="Schwarz E.M."/>
            <person name="Hu Y."/>
            <person name="Antoshechkin I."/>
            <person name="Miller M.M."/>
            <person name="Sternberg P.W."/>
            <person name="Aroian R.V."/>
        </authorList>
    </citation>
    <scope>NUCLEOTIDE SEQUENCE</scope>
    <source>
        <strain evidence="2">HY135</strain>
    </source>
</reference>
<evidence type="ECO:0000313" key="1">
    <source>
        <dbReference type="EMBL" id="EYC34063.1"/>
    </source>
</evidence>
<dbReference type="OrthoDB" id="5840102at2759"/>
<accession>A0A016W515</accession>
<name>A0A016W515_9BILA</name>
<dbReference type="AlphaFoldDB" id="A0A016W515"/>
<protein>
    <recommendedName>
        <fullName evidence="3">SXP/RAL-2 family protein Ani s 5-like cation-binding domain-containing protein</fullName>
    </recommendedName>
</protein>
<comment type="caution">
    <text evidence="1">The sequence shown here is derived from an EMBL/GenBank/DDBJ whole genome shotgun (WGS) entry which is preliminary data.</text>
</comment>
<evidence type="ECO:0008006" key="3">
    <source>
        <dbReference type="Google" id="ProtNLM"/>
    </source>
</evidence>
<keyword evidence="2" id="KW-1185">Reference proteome</keyword>
<dbReference type="Proteomes" id="UP000024635">
    <property type="component" value="Unassembled WGS sequence"/>
</dbReference>